<evidence type="ECO:0000256" key="12">
    <source>
        <dbReference type="SAM" id="MobiDB-lite"/>
    </source>
</evidence>
<comment type="subcellular location">
    <subcellularLocation>
        <location evidence="1">Cell membrane</location>
    </subcellularLocation>
    <subcellularLocation>
        <location evidence="8">Synapse</location>
    </subcellularLocation>
</comment>
<dbReference type="InterPro" id="IPR057884">
    <property type="entry name" value="FN3_RIM-BP1/2/3"/>
</dbReference>
<name>A0A672HPW6_SALFA</name>
<dbReference type="PANTHER" id="PTHR14234:SF22">
    <property type="entry name" value="RIMS-BINDING PROTEIN 2 ISOFORM X1"/>
    <property type="match status" value="1"/>
</dbReference>
<dbReference type="PRINTS" id="PR00452">
    <property type="entry name" value="SH3DOMAIN"/>
</dbReference>
<evidence type="ECO:0000256" key="6">
    <source>
        <dbReference type="ARBA" id="ARBA00023018"/>
    </source>
</evidence>
<dbReference type="AlphaFoldDB" id="A0A672HPW6"/>
<proteinExistence type="inferred from homology"/>
<dbReference type="PANTHER" id="PTHR14234">
    <property type="entry name" value="RIM BINDING PROTEIN-RELATED"/>
    <property type="match status" value="1"/>
</dbReference>
<evidence type="ECO:0000256" key="2">
    <source>
        <dbReference type="ARBA" id="ARBA00010749"/>
    </source>
</evidence>
<feature type="domain" description="SH3" evidence="13">
    <location>
        <begin position="166"/>
        <end position="233"/>
    </location>
</feature>
<keyword evidence="15" id="KW-1185">Reference proteome</keyword>
<dbReference type="Pfam" id="PF07653">
    <property type="entry name" value="SH3_2"/>
    <property type="match status" value="2"/>
</dbReference>
<reference evidence="14" key="2">
    <citation type="submission" date="2025-09" db="UniProtKB">
        <authorList>
            <consortium name="Ensembl"/>
        </authorList>
    </citation>
    <scope>IDENTIFICATION</scope>
</reference>
<comment type="function">
    <text evidence="9">Plays a role in the synaptic transmission as bifunctional linker that interacts simultaneously with RIMS1, RIMS2, CACNA1D and CACNA1B.</text>
</comment>
<evidence type="ECO:0000313" key="15">
    <source>
        <dbReference type="Proteomes" id="UP000472267"/>
    </source>
</evidence>
<reference evidence="14" key="1">
    <citation type="submission" date="2025-08" db="UniProtKB">
        <authorList>
            <consortium name="Ensembl"/>
        </authorList>
    </citation>
    <scope>IDENTIFICATION</scope>
</reference>
<dbReference type="FunFam" id="2.60.40.10:FF:000643">
    <property type="entry name" value="RIMS-binding protein 2 isoform X1"/>
    <property type="match status" value="1"/>
</dbReference>
<feature type="compositionally biased region" description="Acidic residues" evidence="12">
    <location>
        <begin position="744"/>
        <end position="754"/>
    </location>
</feature>
<evidence type="ECO:0000313" key="14">
    <source>
        <dbReference type="Ensembl" id="ENSSFAP00005031321.1"/>
    </source>
</evidence>
<dbReference type="FunFam" id="2.30.30.40:FF:000023">
    <property type="entry name" value="RIMS-binding protein 2 isoform F"/>
    <property type="match status" value="1"/>
</dbReference>
<evidence type="ECO:0000256" key="7">
    <source>
        <dbReference type="ARBA" id="ARBA00023136"/>
    </source>
</evidence>
<feature type="region of interest" description="Disordered" evidence="12">
    <location>
        <begin position="593"/>
        <end position="652"/>
    </location>
</feature>
<dbReference type="Proteomes" id="UP000472267">
    <property type="component" value="Unassembled WGS sequence"/>
</dbReference>
<dbReference type="PROSITE" id="PS50002">
    <property type="entry name" value="SH3"/>
    <property type="match status" value="3"/>
</dbReference>
<dbReference type="Gene3D" id="2.30.30.40">
    <property type="entry name" value="SH3 Domains"/>
    <property type="match status" value="3"/>
</dbReference>
<dbReference type="Gene3D" id="2.60.40.10">
    <property type="entry name" value="Immunoglobulins"/>
    <property type="match status" value="1"/>
</dbReference>
<dbReference type="CDD" id="cd12013">
    <property type="entry name" value="SH3_RIM-BP_3"/>
    <property type="match status" value="1"/>
</dbReference>
<dbReference type="InterPro" id="IPR001452">
    <property type="entry name" value="SH3_domain"/>
</dbReference>
<dbReference type="SMART" id="SM00060">
    <property type="entry name" value="FN3"/>
    <property type="match status" value="3"/>
</dbReference>
<evidence type="ECO:0000256" key="10">
    <source>
        <dbReference type="ARBA" id="ARBA00068024"/>
    </source>
</evidence>
<feature type="region of interest" description="Disordered" evidence="12">
    <location>
        <begin position="668"/>
        <end position="823"/>
    </location>
</feature>
<sequence>MHEAVQLKQQLQTEHEHALAALHTKQKEINQLQKVKVHDLEQKCRTHSERFHLLSKELLNFSLQSEPADILKINSTRTSQIPLRPEKNLPQLSVASETNLKTRESVISSLIQMNYWMDREKIQTGDRERPEPQSVKPTFLLFIILIDGQMEDEASPSPRSKPRYTGQVRLCTARYSYNPYDGPNEHPEAELPLVAGKYLYVYGNMDDDGFYEGELLDGQRGLVPSNFVEFVQDKEKPAILAGEGGEDLGPLDHAPLALTAGDGGASQDSLLGSCNALVPCSNGTGGPLDPEDLAEDVVPYPRKITLIKQLARSVIVAWEPPIVPLGWGNISGYNVLVDGELRASLPYSGRTKCLLEKLDLDGCVHRVCVQSVTDRGLSDELRCTLLVGANVVVAPCGLRVDDIQRDTAELSWLPSNSNYGHTVFLDGAEHAVIKPGRYRLRFLNLKPLTVYKVTVLAQPHQVPWQLPLEQRERKEAGVEFCTQAAGPPLPPQDVQVLCGQAPGVLQVHWKPPILSPTGTSNGANVIGYAVCTKGQRIAEVLFPMADYVTVELNRIQCLEAREVIVRTLSVQGESQDSQVAVIPNNLLVPLPPIPLPPPMHPHPGPPPHPHAQPLPQPLLQSPHLPHGHTLEAPPSANPRSPSPQRILPQPRGTLIPDTVAKAIAREAAQRVAAESGKVGTEQGHTFHQHHSDEEEEDEEGLARGRRRGPTVDEFLRGSELGRPPHYSHNEEYHSESSRGSDLSDIMEEDEEELYSEMQLEEGRRRNSHNTPKTNASAGGRHDRDTGRRIHHGGPQPHRRPLMVPSIDGYRDRDRRSPTYYDESEPEESFRIFVALFDYDPLSMSPNPDAADEELPFKEGQIIRIYGDKDTDGFYRGEVRGRMGLIPCNMVSEIRADDEETMDQLIKQGFLPLSTPVDRIEQNRRGLRRDQASRRMVALYDYDPRESSPNVDVEAELTFCAGDIIAVFGDIDEDGFYYGEMNGHRGLVPSNFLEEVPDDVEVYLTDTPSHYPQEEPASRKIVHFTP</sequence>
<dbReference type="InParanoid" id="A0A672HPW6"/>
<keyword evidence="3 11" id="KW-0728">SH3 domain</keyword>
<dbReference type="Ensembl" id="ENSSFAT00005032453.1">
    <property type="protein sequence ID" value="ENSSFAP00005031321.1"/>
    <property type="gene ID" value="ENSSFAG00005015899.1"/>
</dbReference>
<dbReference type="SUPFAM" id="SSF50044">
    <property type="entry name" value="SH3-domain"/>
    <property type="match status" value="3"/>
</dbReference>
<dbReference type="InterPro" id="IPR040325">
    <property type="entry name" value="RIMBP1/2/3"/>
</dbReference>
<dbReference type="GO" id="GO:0045202">
    <property type="term" value="C:synapse"/>
    <property type="evidence" value="ECO:0007669"/>
    <property type="project" value="UniProtKB-SubCell"/>
</dbReference>
<dbReference type="CDD" id="cd12014">
    <property type="entry name" value="SH3_RIM-BP_1"/>
    <property type="match status" value="1"/>
</dbReference>
<keyword evidence="6" id="KW-0770">Synapse</keyword>
<feature type="domain" description="SH3" evidence="13">
    <location>
        <begin position="827"/>
        <end position="895"/>
    </location>
</feature>
<evidence type="ECO:0000256" key="3">
    <source>
        <dbReference type="ARBA" id="ARBA00022443"/>
    </source>
</evidence>
<dbReference type="SUPFAM" id="SSF49265">
    <property type="entry name" value="Fibronectin type III"/>
    <property type="match status" value="2"/>
</dbReference>
<dbReference type="GO" id="GO:0007274">
    <property type="term" value="P:neuromuscular synaptic transmission"/>
    <property type="evidence" value="ECO:0007669"/>
    <property type="project" value="TreeGrafter"/>
</dbReference>
<comment type="similarity">
    <text evidence="2">Belongs to the RIMBP family.</text>
</comment>
<dbReference type="SMART" id="SM00326">
    <property type="entry name" value="SH3"/>
    <property type="match status" value="3"/>
</dbReference>
<dbReference type="InterPro" id="IPR036116">
    <property type="entry name" value="FN3_sf"/>
</dbReference>
<evidence type="ECO:0000256" key="8">
    <source>
        <dbReference type="ARBA" id="ARBA00034103"/>
    </source>
</evidence>
<dbReference type="InterPro" id="IPR035753">
    <property type="entry name" value="RIM-BP_SH3_2"/>
</dbReference>
<evidence type="ECO:0000259" key="13">
    <source>
        <dbReference type="PROSITE" id="PS50002"/>
    </source>
</evidence>
<dbReference type="GO" id="GO:0005886">
    <property type="term" value="C:plasma membrane"/>
    <property type="evidence" value="ECO:0007669"/>
    <property type="project" value="UniProtKB-SubCell"/>
</dbReference>
<evidence type="ECO:0000256" key="5">
    <source>
        <dbReference type="ARBA" id="ARBA00022737"/>
    </source>
</evidence>
<feature type="compositionally biased region" description="Pro residues" evidence="12">
    <location>
        <begin position="593"/>
        <end position="616"/>
    </location>
</feature>
<evidence type="ECO:0000256" key="11">
    <source>
        <dbReference type="PROSITE-ProRule" id="PRU00192"/>
    </source>
</evidence>
<keyword evidence="5" id="KW-0677">Repeat</keyword>
<dbReference type="OMA" id="ECRSHSE"/>
<dbReference type="InterPro" id="IPR013783">
    <property type="entry name" value="Ig-like_fold"/>
</dbReference>
<evidence type="ECO:0000256" key="1">
    <source>
        <dbReference type="ARBA" id="ARBA00004236"/>
    </source>
</evidence>
<dbReference type="InterPro" id="IPR035755">
    <property type="entry name" value="RIM-BP_SH3_3"/>
</dbReference>
<organism evidence="14 15">
    <name type="scientific">Salarias fasciatus</name>
    <name type="common">Jewelled blenny</name>
    <name type="synonym">Blennius fasciatus</name>
    <dbReference type="NCBI Taxonomy" id="181472"/>
    <lineage>
        <taxon>Eukaryota</taxon>
        <taxon>Metazoa</taxon>
        <taxon>Chordata</taxon>
        <taxon>Craniata</taxon>
        <taxon>Vertebrata</taxon>
        <taxon>Euteleostomi</taxon>
        <taxon>Actinopterygii</taxon>
        <taxon>Neopterygii</taxon>
        <taxon>Teleostei</taxon>
        <taxon>Neoteleostei</taxon>
        <taxon>Acanthomorphata</taxon>
        <taxon>Ovalentaria</taxon>
        <taxon>Blenniimorphae</taxon>
        <taxon>Blenniiformes</taxon>
        <taxon>Blennioidei</taxon>
        <taxon>Blenniidae</taxon>
        <taxon>Salariinae</taxon>
        <taxon>Salarias</taxon>
    </lineage>
</organism>
<keyword evidence="4" id="KW-1003">Cell membrane</keyword>
<dbReference type="CDD" id="cd00063">
    <property type="entry name" value="FN3"/>
    <property type="match status" value="2"/>
</dbReference>
<accession>A0A672HPW6</accession>
<dbReference type="InterPro" id="IPR036028">
    <property type="entry name" value="SH3-like_dom_sf"/>
</dbReference>
<evidence type="ECO:0000256" key="9">
    <source>
        <dbReference type="ARBA" id="ARBA00054159"/>
    </source>
</evidence>
<dbReference type="Pfam" id="PF14604">
    <property type="entry name" value="SH3_9"/>
    <property type="match status" value="1"/>
</dbReference>
<dbReference type="FunFam" id="2.30.30.40:FF:000006">
    <property type="entry name" value="RIMS-binding protein 2 isoform X1"/>
    <property type="match status" value="1"/>
</dbReference>
<feature type="compositionally biased region" description="Basic and acidic residues" evidence="12">
    <location>
        <begin position="727"/>
        <end position="738"/>
    </location>
</feature>
<feature type="domain" description="SH3" evidence="13">
    <location>
        <begin position="930"/>
        <end position="997"/>
    </location>
</feature>
<feature type="compositionally biased region" description="Low complexity" evidence="12">
    <location>
        <begin position="632"/>
        <end position="643"/>
    </location>
</feature>
<dbReference type="InterPro" id="IPR003961">
    <property type="entry name" value="FN3_dom"/>
</dbReference>
<feature type="compositionally biased region" description="Basic residues" evidence="12">
    <location>
        <begin position="788"/>
        <end position="800"/>
    </location>
</feature>
<dbReference type="FunFam" id="2.30.30.40:FF:000016">
    <property type="entry name" value="RIMS-binding protein 2 isoform X2"/>
    <property type="match status" value="1"/>
</dbReference>
<dbReference type="CDD" id="cd12012">
    <property type="entry name" value="SH3_RIM-BP_2"/>
    <property type="match status" value="1"/>
</dbReference>
<dbReference type="Pfam" id="PF25523">
    <property type="entry name" value="Ig_RIMBP2"/>
    <property type="match status" value="1"/>
</dbReference>
<protein>
    <recommendedName>
        <fullName evidence="10">RIMS-binding protein 2</fullName>
    </recommendedName>
</protein>
<evidence type="ECO:0000256" key="4">
    <source>
        <dbReference type="ARBA" id="ARBA00022475"/>
    </source>
</evidence>
<dbReference type="FunFam" id="2.60.40.10:FF:000072">
    <property type="entry name" value="RIMS-binding protein 2 isoform X1"/>
    <property type="match status" value="1"/>
</dbReference>
<keyword evidence="7" id="KW-0472">Membrane</keyword>